<accession>A0AAV8RSW7</accession>
<sequence length="96" mass="10496">MAASWASETKIKRAKVADADEPVGVGEGGGDDDELLAVRRKPTNDADLSRGGDDEELVVERRKPTNDTDRSRSPMPMGTLKSVKTLVPLLRIDTYR</sequence>
<keyword evidence="3" id="KW-1185">Reference proteome</keyword>
<comment type="caution">
    <text evidence="2">The sequence shown here is derived from an EMBL/GenBank/DDBJ whole genome shotgun (WGS) entry which is preliminary data.</text>
</comment>
<proteinExistence type="predicted"/>
<organism evidence="2 3">
    <name type="scientific">Ensete ventricosum</name>
    <name type="common">Abyssinian banana</name>
    <name type="synonym">Musa ensete</name>
    <dbReference type="NCBI Taxonomy" id="4639"/>
    <lineage>
        <taxon>Eukaryota</taxon>
        <taxon>Viridiplantae</taxon>
        <taxon>Streptophyta</taxon>
        <taxon>Embryophyta</taxon>
        <taxon>Tracheophyta</taxon>
        <taxon>Spermatophyta</taxon>
        <taxon>Magnoliopsida</taxon>
        <taxon>Liliopsida</taxon>
        <taxon>Zingiberales</taxon>
        <taxon>Musaceae</taxon>
        <taxon>Ensete</taxon>
    </lineage>
</organism>
<feature type="compositionally biased region" description="Basic and acidic residues" evidence="1">
    <location>
        <begin position="42"/>
        <end position="72"/>
    </location>
</feature>
<evidence type="ECO:0000313" key="2">
    <source>
        <dbReference type="EMBL" id="KAJ8510633.1"/>
    </source>
</evidence>
<dbReference type="AlphaFoldDB" id="A0AAV8RSW7"/>
<dbReference type="Proteomes" id="UP001222027">
    <property type="component" value="Unassembled WGS sequence"/>
</dbReference>
<reference evidence="2 3" key="1">
    <citation type="submission" date="2022-12" db="EMBL/GenBank/DDBJ databases">
        <title>Chromosome-scale assembly of the Ensete ventricosum genome.</title>
        <authorList>
            <person name="Dussert Y."/>
            <person name="Stocks J."/>
            <person name="Wendawek A."/>
            <person name="Woldeyes F."/>
            <person name="Nichols R.A."/>
            <person name="Borrell J.S."/>
        </authorList>
    </citation>
    <scope>NUCLEOTIDE SEQUENCE [LARGE SCALE GENOMIC DNA]</scope>
    <source>
        <strain evidence="3">cv. Maze</strain>
        <tissue evidence="2">Seeds</tissue>
    </source>
</reference>
<feature type="compositionally biased region" description="Basic and acidic residues" evidence="1">
    <location>
        <begin position="9"/>
        <end position="18"/>
    </location>
</feature>
<gene>
    <name evidence="2" type="ORF">OPV22_001067</name>
</gene>
<feature type="region of interest" description="Disordered" evidence="1">
    <location>
        <begin position="1"/>
        <end position="78"/>
    </location>
</feature>
<evidence type="ECO:0000313" key="3">
    <source>
        <dbReference type="Proteomes" id="UP001222027"/>
    </source>
</evidence>
<evidence type="ECO:0000256" key="1">
    <source>
        <dbReference type="SAM" id="MobiDB-lite"/>
    </source>
</evidence>
<dbReference type="EMBL" id="JAQQAF010000001">
    <property type="protein sequence ID" value="KAJ8510633.1"/>
    <property type="molecule type" value="Genomic_DNA"/>
</dbReference>
<name>A0AAV8RSW7_ENSVE</name>
<protein>
    <submittedName>
        <fullName evidence="2">Uncharacterized protein</fullName>
    </submittedName>
</protein>